<dbReference type="OrthoDB" id="9802447at2"/>
<evidence type="ECO:0000256" key="10">
    <source>
        <dbReference type="ARBA" id="ARBA00023002"/>
    </source>
</evidence>
<dbReference type="Gene3D" id="1.10.540.10">
    <property type="entry name" value="Acyl-CoA dehydrogenase/oxidase, N-terminal domain"/>
    <property type="match status" value="1"/>
</dbReference>
<dbReference type="InterPro" id="IPR009100">
    <property type="entry name" value="AcylCoA_DH/oxidase_NM_dom_sf"/>
</dbReference>
<feature type="region of interest" description="Disordered" evidence="14">
    <location>
        <begin position="812"/>
        <end position="884"/>
    </location>
</feature>
<feature type="domain" description="Acyl-CoA dehydrogenase/oxidase C-terminal" evidence="16">
    <location>
        <begin position="366"/>
        <end position="510"/>
    </location>
</feature>
<dbReference type="GO" id="GO:0033539">
    <property type="term" value="P:fatty acid beta-oxidation using acyl-CoA dehydrogenase"/>
    <property type="evidence" value="ECO:0007669"/>
    <property type="project" value="InterPro"/>
</dbReference>
<keyword evidence="7" id="KW-0285">Flavoprotein</keyword>
<evidence type="ECO:0000256" key="1">
    <source>
        <dbReference type="ARBA" id="ARBA00001974"/>
    </source>
</evidence>
<evidence type="ECO:0000256" key="8">
    <source>
        <dbReference type="ARBA" id="ARBA00022827"/>
    </source>
</evidence>
<dbReference type="AlphaFoldDB" id="A0A383XR12"/>
<feature type="domain" description="Acyl-CoA dehydrogenase/oxidase N-terminal" evidence="17">
    <location>
        <begin position="145"/>
        <end position="238"/>
    </location>
</feature>
<evidence type="ECO:0000259" key="18">
    <source>
        <dbReference type="Pfam" id="PF09317"/>
    </source>
</evidence>
<dbReference type="InterPro" id="IPR046373">
    <property type="entry name" value="Acyl-CoA_Oxase/DH_mid-dom_sf"/>
</dbReference>
<dbReference type="InterPro" id="IPR037069">
    <property type="entry name" value="AcylCoA_DH/ox_N_sf"/>
</dbReference>
<keyword evidence="20" id="KW-1185">Reference proteome</keyword>
<evidence type="ECO:0000256" key="5">
    <source>
        <dbReference type="ARBA" id="ARBA00012040"/>
    </source>
</evidence>
<evidence type="ECO:0000256" key="14">
    <source>
        <dbReference type="SAM" id="MobiDB-lite"/>
    </source>
</evidence>
<dbReference type="EC" id="1.3.8.8" evidence="5"/>
<evidence type="ECO:0000256" key="6">
    <source>
        <dbReference type="ARBA" id="ARBA00020144"/>
    </source>
</evidence>
<comment type="catalytic activity">
    <reaction evidence="13">
        <text>a long-chain 2,3-saturated fatty acyl-CoA + oxidized [electron-transfer flavoprotein] + H(+) = a long-chain (2E)-enoyl-CoA + reduced [electron-transfer flavoprotein]</text>
        <dbReference type="Rhea" id="RHEA:17721"/>
        <dbReference type="Rhea" id="RHEA-COMP:10685"/>
        <dbReference type="Rhea" id="RHEA-COMP:10686"/>
        <dbReference type="ChEBI" id="CHEBI:15378"/>
        <dbReference type="ChEBI" id="CHEBI:57692"/>
        <dbReference type="ChEBI" id="CHEBI:58307"/>
        <dbReference type="ChEBI" id="CHEBI:83721"/>
        <dbReference type="ChEBI" id="CHEBI:83727"/>
        <dbReference type="EC" id="1.3.8.8"/>
    </reaction>
</comment>
<evidence type="ECO:0000256" key="12">
    <source>
        <dbReference type="ARBA" id="ARBA00047882"/>
    </source>
</evidence>
<comment type="cofactor">
    <cofactor evidence="1">
        <name>FAD</name>
        <dbReference type="ChEBI" id="CHEBI:57692"/>
    </cofactor>
</comment>
<evidence type="ECO:0000256" key="2">
    <source>
        <dbReference type="ARBA" id="ARBA00005005"/>
    </source>
</evidence>
<protein>
    <recommendedName>
        <fullName evidence="6">Acyl-coenzyme A dehydrogenase</fullName>
        <ecNumber evidence="4">1.3.8.7</ecNumber>
        <ecNumber evidence="5">1.3.8.8</ecNumber>
    </recommendedName>
</protein>
<name>A0A383XR12_9GAMM</name>
<evidence type="ECO:0000259" key="16">
    <source>
        <dbReference type="Pfam" id="PF00441"/>
    </source>
</evidence>
<dbReference type="InterPro" id="IPR009075">
    <property type="entry name" value="AcylCo_DH/oxidase_C"/>
</dbReference>
<dbReference type="InterPro" id="IPR050741">
    <property type="entry name" value="Acyl-CoA_dehydrogenase"/>
</dbReference>
<dbReference type="UniPathway" id="UPA00659"/>
<dbReference type="Gene3D" id="2.40.110.10">
    <property type="entry name" value="Butyryl-CoA Dehydrogenase, subunit A, domain 2"/>
    <property type="match status" value="1"/>
</dbReference>
<proteinExistence type="inferred from homology"/>
<evidence type="ECO:0000256" key="7">
    <source>
        <dbReference type="ARBA" id="ARBA00022630"/>
    </source>
</evidence>
<evidence type="ECO:0000256" key="4">
    <source>
        <dbReference type="ARBA" id="ARBA00012033"/>
    </source>
</evidence>
<dbReference type="Pfam" id="PF00441">
    <property type="entry name" value="Acyl-CoA_dh_1"/>
    <property type="match status" value="1"/>
</dbReference>
<organism evidence="19 20">
    <name type="scientific">Abyssibacter profundi</name>
    <dbReference type="NCBI Taxonomy" id="2182787"/>
    <lineage>
        <taxon>Bacteria</taxon>
        <taxon>Pseudomonadati</taxon>
        <taxon>Pseudomonadota</taxon>
        <taxon>Gammaproteobacteria</taxon>
        <taxon>Chromatiales</taxon>
        <taxon>Oceanococcaceae</taxon>
        <taxon>Abyssibacter</taxon>
    </lineage>
</organism>
<dbReference type="GO" id="GO:0070991">
    <property type="term" value="F:medium-chain fatty acyl-CoA dehydrogenase activity"/>
    <property type="evidence" value="ECO:0007669"/>
    <property type="project" value="UniProtKB-EC"/>
</dbReference>
<evidence type="ECO:0000259" key="17">
    <source>
        <dbReference type="Pfam" id="PF02771"/>
    </source>
</evidence>
<dbReference type="InterPro" id="IPR036250">
    <property type="entry name" value="AcylCo_DH-like_C"/>
</dbReference>
<comment type="similarity">
    <text evidence="3">Belongs to the acyl-CoA dehydrogenase family.</text>
</comment>
<feature type="transmembrane region" description="Helical" evidence="15">
    <location>
        <begin position="34"/>
        <end position="63"/>
    </location>
</feature>
<dbReference type="EMBL" id="QEQK01000014">
    <property type="protein sequence ID" value="PWN55066.1"/>
    <property type="molecule type" value="Genomic_DNA"/>
</dbReference>
<evidence type="ECO:0000256" key="9">
    <source>
        <dbReference type="ARBA" id="ARBA00022832"/>
    </source>
</evidence>
<dbReference type="InterPro" id="IPR013786">
    <property type="entry name" value="AcylCoA_DH/ox_N"/>
</dbReference>
<dbReference type="PANTHER" id="PTHR48083:SF18">
    <property type="entry name" value="ACYL-COENZYME A DEHYDROGENASE"/>
    <property type="match status" value="1"/>
</dbReference>
<sequence length="884" mass="94879">MSTLLWLLAFIAVGTALAYRGTSLRTSTAVIGGLLLVLSLLGDVAWGWLLAFWLVFAGVAAVLNVEALRKSLLTAPAFKFFKSVLPEMSDTERAALEAGTVWWEGDLFSGRPDWRRLGALPKPRLSDEEQAFLDGPVEQLCGMLDDWEIVHEQADLPAAAWEFIKKNKFFGMIIPKRYGGLEFSAVAHSAVLTKIASAGGTTASSIVAVPNSLGPAELLLHYGTDEQKDYYLPRLAVGDEIPCFGLTSPYAGSDAGSIPDMGVVCEGTWKGKKTLGMRLTFDKRYITLAPVATVIGLAFKLYDPDHLLGDQEDLGITCALVPHDTKGVEIGNRHYPLSAPFMNGPIRGKDVFVPLDTIIGGRENAGRGWRMLMEVLSVGRGISLPSGSTGGALQAAYATGAYARVRKQFNVSIGEFEGIQEAMARIGAQAYACNAVRQLSALAVDLGEKPSVPSAIAKMHVTDLARRIAVDAMDVHSGKAVCIGPRNIIASGYQSAPVATTVEGANILTRSMMIFGQGAIRCHPFVLSEMDAVNDDDAARGLDNFDQAFMGHMGHIASAKARSLVLGLTGSQVASAPDSGPTAIYYKRLARYSANLALLSDVAMALLGGSLKFREGISARLGDVLSALFIGSAVLKQYQDEGRPEEDLPLVQWMLDDLCHSIEDRLDGVLNHLPMRPLMWGLRLVIFPLGRRARAADDGTNAKVARLMMEPGAAMQRLAAAVYQPTDVAHPLGVLRQAHAAVLETESLETKLVKAFKKGELKHPHPRERIDEAEQSGLISAEEATALRKAWELVAEVVRVDEFTTDEMAAGRSEFARSNPHEPGSKPAPNRKRTRAKAASSKSKTSTRKPAASASRTKATAAKASGTKPASRKSAKATPESETS</sequence>
<comment type="pathway">
    <text evidence="2">Lipid metabolism; fatty acid beta-oxidation.</text>
</comment>
<feature type="domain" description="Acyl-CoA dehydrogenase C-terminal bacterial-type" evidence="18">
    <location>
        <begin position="520"/>
        <end position="803"/>
    </location>
</feature>
<dbReference type="Gene3D" id="1.20.140.10">
    <property type="entry name" value="Butyryl-CoA Dehydrogenase, subunit A, domain 3"/>
    <property type="match status" value="1"/>
</dbReference>
<dbReference type="RefSeq" id="WP_109721217.1">
    <property type="nucleotide sequence ID" value="NZ_QEQK01000014.1"/>
</dbReference>
<keyword evidence="8" id="KW-0274">FAD</keyword>
<dbReference type="FunFam" id="2.40.110.10:FF:000010">
    <property type="entry name" value="Acyl-CoA dehydrogenase"/>
    <property type="match status" value="1"/>
</dbReference>
<comment type="caution">
    <text evidence="19">The sequence shown here is derived from an EMBL/GenBank/DDBJ whole genome shotgun (WGS) entry which is preliminary data.</text>
</comment>
<dbReference type="FunFam" id="1.10.540.10:FF:000004">
    <property type="entry name" value="Acyl-CoA dehydrogenase"/>
    <property type="match status" value="1"/>
</dbReference>
<evidence type="ECO:0000256" key="3">
    <source>
        <dbReference type="ARBA" id="ARBA00009347"/>
    </source>
</evidence>
<accession>A0A383XR12</accession>
<keyword evidence="15" id="KW-1133">Transmembrane helix</keyword>
<keyword evidence="11" id="KW-0443">Lipid metabolism</keyword>
<keyword evidence="9" id="KW-0276">Fatty acid metabolism</keyword>
<dbReference type="GO" id="GO:0004466">
    <property type="term" value="F:long-chain fatty acyl-CoA dehydrogenase activity"/>
    <property type="evidence" value="ECO:0007669"/>
    <property type="project" value="UniProtKB-EC"/>
</dbReference>
<dbReference type="InterPro" id="IPR015396">
    <property type="entry name" value="FadE_C"/>
</dbReference>
<comment type="catalytic activity">
    <reaction evidence="12">
        <text>a medium-chain 2,3-saturated fatty acyl-CoA + oxidized [electron-transfer flavoprotein] + H(+) = a medium-chain (2E)-enoyl-CoA + reduced [electron-transfer flavoprotein]</text>
        <dbReference type="Rhea" id="RHEA:14477"/>
        <dbReference type="Rhea" id="RHEA-COMP:10685"/>
        <dbReference type="Rhea" id="RHEA-COMP:10686"/>
        <dbReference type="ChEBI" id="CHEBI:15378"/>
        <dbReference type="ChEBI" id="CHEBI:57692"/>
        <dbReference type="ChEBI" id="CHEBI:58307"/>
        <dbReference type="ChEBI" id="CHEBI:83723"/>
        <dbReference type="ChEBI" id="CHEBI:83726"/>
        <dbReference type="EC" id="1.3.8.7"/>
    </reaction>
</comment>
<dbReference type="NCBIfam" id="NF009586">
    <property type="entry name" value="PRK13026.1"/>
    <property type="match status" value="1"/>
</dbReference>
<dbReference type="SUPFAM" id="SSF56645">
    <property type="entry name" value="Acyl-CoA dehydrogenase NM domain-like"/>
    <property type="match status" value="1"/>
</dbReference>
<evidence type="ECO:0000256" key="11">
    <source>
        <dbReference type="ARBA" id="ARBA00023098"/>
    </source>
</evidence>
<evidence type="ECO:0000313" key="19">
    <source>
        <dbReference type="EMBL" id="PWN55066.1"/>
    </source>
</evidence>
<dbReference type="Pfam" id="PF09317">
    <property type="entry name" value="ACDH_C"/>
    <property type="match status" value="1"/>
</dbReference>
<dbReference type="FunFam" id="1.20.140.10:FF:000009">
    <property type="entry name" value="Acyl-CoA dehydrogenase"/>
    <property type="match status" value="1"/>
</dbReference>
<dbReference type="EC" id="1.3.8.7" evidence="4"/>
<dbReference type="GO" id="GO:0005737">
    <property type="term" value="C:cytoplasm"/>
    <property type="evidence" value="ECO:0007669"/>
    <property type="project" value="TreeGrafter"/>
</dbReference>
<dbReference type="Proteomes" id="UP000251800">
    <property type="component" value="Unassembled WGS sequence"/>
</dbReference>
<keyword evidence="15" id="KW-0812">Transmembrane</keyword>
<feature type="compositionally biased region" description="Low complexity" evidence="14">
    <location>
        <begin position="837"/>
        <end position="869"/>
    </location>
</feature>
<evidence type="ECO:0000256" key="15">
    <source>
        <dbReference type="SAM" id="Phobius"/>
    </source>
</evidence>
<evidence type="ECO:0000313" key="20">
    <source>
        <dbReference type="Proteomes" id="UP000251800"/>
    </source>
</evidence>
<keyword evidence="15" id="KW-0472">Membrane</keyword>
<dbReference type="PANTHER" id="PTHR48083">
    <property type="entry name" value="MEDIUM-CHAIN SPECIFIC ACYL-COA DEHYDROGENASE, MITOCHONDRIAL-RELATED"/>
    <property type="match status" value="1"/>
</dbReference>
<dbReference type="SUPFAM" id="SSF47203">
    <property type="entry name" value="Acyl-CoA dehydrogenase C-terminal domain-like"/>
    <property type="match status" value="1"/>
</dbReference>
<keyword evidence="10" id="KW-0560">Oxidoreductase</keyword>
<gene>
    <name evidence="19" type="primary">fadE</name>
    <name evidence="19" type="ORF">DEH80_14425</name>
</gene>
<dbReference type="Pfam" id="PF02771">
    <property type="entry name" value="Acyl-CoA_dh_N"/>
    <property type="match status" value="1"/>
</dbReference>
<reference evidence="19 20" key="1">
    <citation type="submission" date="2018-05" db="EMBL/GenBank/DDBJ databases">
        <title>Abyssibacter profundi OUC007T gen. nov., sp. nov, a marine bacterium isolated from seawater of the Mariana Trench.</title>
        <authorList>
            <person name="Zhou S."/>
        </authorList>
    </citation>
    <scope>NUCLEOTIDE SEQUENCE [LARGE SCALE GENOMIC DNA]</scope>
    <source>
        <strain evidence="19 20">OUC007</strain>
    </source>
</reference>
<evidence type="ECO:0000256" key="13">
    <source>
        <dbReference type="ARBA" id="ARBA00049247"/>
    </source>
</evidence>
<dbReference type="GO" id="GO:0050660">
    <property type="term" value="F:flavin adenine dinucleotide binding"/>
    <property type="evidence" value="ECO:0007669"/>
    <property type="project" value="InterPro"/>
</dbReference>
<dbReference type="NCBIfam" id="NF007000">
    <property type="entry name" value="PRK09463.1"/>
    <property type="match status" value="1"/>
</dbReference>